<organism evidence="1 2">
    <name type="scientific">Knufia peltigerae</name>
    <dbReference type="NCBI Taxonomy" id="1002370"/>
    <lineage>
        <taxon>Eukaryota</taxon>
        <taxon>Fungi</taxon>
        <taxon>Dikarya</taxon>
        <taxon>Ascomycota</taxon>
        <taxon>Pezizomycotina</taxon>
        <taxon>Eurotiomycetes</taxon>
        <taxon>Chaetothyriomycetidae</taxon>
        <taxon>Chaetothyriales</taxon>
        <taxon>Trichomeriaceae</taxon>
        <taxon>Knufia</taxon>
    </lineage>
</organism>
<dbReference type="AlphaFoldDB" id="A0AA38X5K6"/>
<protein>
    <submittedName>
        <fullName evidence="1">Uncharacterized protein</fullName>
    </submittedName>
</protein>
<comment type="caution">
    <text evidence="1">The sequence shown here is derived from an EMBL/GenBank/DDBJ whole genome shotgun (WGS) entry which is preliminary data.</text>
</comment>
<evidence type="ECO:0000313" key="1">
    <source>
        <dbReference type="EMBL" id="KAJ9607010.1"/>
    </source>
</evidence>
<proteinExistence type="predicted"/>
<reference evidence="1" key="1">
    <citation type="submission" date="2022-10" db="EMBL/GenBank/DDBJ databases">
        <title>Culturing micro-colonial fungi from biological soil crusts in the Mojave desert and describing Neophaeococcomyces mojavensis, and introducing the new genera and species Taxawa tesnikishii.</title>
        <authorList>
            <person name="Kurbessoian T."/>
            <person name="Stajich J.E."/>
        </authorList>
    </citation>
    <scope>NUCLEOTIDE SEQUENCE</scope>
    <source>
        <strain evidence="1">TK_35</strain>
    </source>
</reference>
<evidence type="ECO:0000313" key="2">
    <source>
        <dbReference type="Proteomes" id="UP001172681"/>
    </source>
</evidence>
<name>A0AA38X5K6_9EURO</name>
<gene>
    <name evidence="1" type="ORF">H2204_015711</name>
</gene>
<sequence>MSSTTGTVTELYSPSPLKVAPNVDALLHQVDQLQNSVDSDVVESLLEENAWLEHSINRGKEKWQSITKLLREAFEAYVVLNACIEQLEDETTELDKKWAHDLQNRLSGTSAPEFPRVHQRASMYSPIAKDFLDD</sequence>
<keyword evidence="2" id="KW-1185">Reference proteome</keyword>
<accession>A0AA38X5K6</accession>
<dbReference type="Proteomes" id="UP001172681">
    <property type="component" value="Unassembled WGS sequence"/>
</dbReference>
<dbReference type="EMBL" id="JAPDRN010000344">
    <property type="protein sequence ID" value="KAJ9607010.1"/>
    <property type="molecule type" value="Genomic_DNA"/>
</dbReference>